<dbReference type="EC" id="1.2.1.10" evidence="3"/>
<dbReference type="SUPFAM" id="SSF53720">
    <property type="entry name" value="ALDH-like"/>
    <property type="match status" value="1"/>
</dbReference>
<evidence type="ECO:0000259" key="2">
    <source>
        <dbReference type="Pfam" id="PF00171"/>
    </source>
</evidence>
<dbReference type="EMBL" id="RBZM01000005">
    <property type="protein sequence ID" value="RKP54067.1"/>
    <property type="molecule type" value="Genomic_DNA"/>
</dbReference>
<dbReference type="GO" id="GO:0008774">
    <property type="term" value="F:acetaldehyde dehydrogenase (acetylating) activity"/>
    <property type="evidence" value="ECO:0007669"/>
    <property type="project" value="UniProtKB-EC"/>
</dbReference>
<evidence type="ECO:0000313" key="3">
    <source>
        <dbReference type="EMBL" id="RKP54067.1"/>
    </source>
</evidence>
<gene>
    <name evidence="3" type="ORF">D7Z26_11800</name>
</gene>
<dbReference type="CDD" id="cd07122">
    <property type="entry name" value="ALDH_F20_ACDH"/>
    <property type="match status" value="1"/>
</dbReference>
<evidence type="ECO:0000256" key="1">
    <source>
        <dbReference type="ARBA" id="ARBA00023002"/>
    </source>
</evidence>
<evidence type="ECO:0000313" key="4">
    <source>
        <dbReference type="Proteomes" id="UP000282076"/>
    </source>
</evidence>
<comment type="caution">
    <text evidence="3">The sequence shown here is derived from an EMBL/GenBank/DDBJ whole genome shotgun (WGS) entry which is preliminary data.</text>
</comment>
<protein>
    <submittedName>
        <fullName evidence="3">Acetaldehyde dehydrogenase (Acetylating)</fullName>
        <ecNumber evidence="3">1.2.1.10</ecNumber>
    </submittedName>
</protein>
<dbReference type="InterPro" id="IPR015590">
    <property type="entry name" value="Aldehyde_DH_dom"/>
</dbReference>
<dbReference type="RefSeq" id="WP_120977118.1">
    <property type="nucleotide sequence ID" value="NZ_RBZM01000005.1"/>
</dbReference>
<dbReference type="InterPro" id="IPR016163">
    <property type="entry name" value="Ald_DH_C"/>
</dbReference>
<dbReference type="Gene3D" id="3.40.309.10">
    <property type="entry name" value="Aldehyde Dehydrogenase, Chain A, domain 2"/>
    <property type="match status" value="1"/>
</dbReference>
<dbReference type="Proteomes" id="UP000282076">
    <property type="component" value="Unassembled WGS sequence"/>
</dbReference>
<dbReference type="Pfam" id="PF00171">
    <property type="entry name" value="Aldedh"/>
    <property type="match status" value="1"/>
</dbReference>
<proteinExistence type="predicted"/>
<name>A0A494Y0X9_9BACL</name>
<dbReference type="InterPro" id="IPR016161">
    <property type="entry name" value="Ald_DH/histidinol_DH"/>
</dbReference>
<dbReference type="Gene3D" id="3.40.605.10">
    <property type="entry name" value="Aldehyde Dehydrogenase, Chain A, domain 1"/>
    <property type="match status" value="1"/>
</dbReference>
<dbReference type="OrthoDB" id="9815791at2"/>
<keyword evidence="1 3" id="KW-0560">Oxidoreductase</keyword>
<dbReference type="PANTHER" id="PTHR11699">
    <property type="entry name" value="ALDEHYDE DEHYDROGENASE-RELATED"/>
    <property type="match status" value="1"/>
</dbReference>
<dbReference type="InterPro" id="IPR013357">
    <property type="entry name" value="Acetaldehyde_DH_acetylating"/>
</dbReference>
<keyword evidence="4" id="KW-1185">Reference proteome</keyword>
<reference evidence="3 4" key="1">
    <citation type="submission" date="2018-10" db="EMBL/GenBank/DDBJ databases">
        <title>Cohnella sp. M2MS4P-1, whole genome shotgun sequence.</title>
        <authorList>
            <person name="Tuo L."/>
        </authorList>
    </citation>
    <scope>NUCLEOTIDE SEQUENCE [LARGE SCALE GENOMIC DNA]</scope>
    <source>
        <strain evidence="3 4">M2MS4P-1</strain>
    </source>
</reference>
<dbReference type="NCBIfam" id="TIGR02518">
    <property type="entry name" value="EutH_ACDH"/>
    <property type="match status" value="1"/>
</dbReference>
<sequence length="499" mass="54007">MMLDGDLQGIQEARNALKEAKQAQKLLEKMTQSQIDEIVSRMAITAEKEAERLGTLAVEETGFGVPADKKAKNLFVAHDVYQAIRNMRTVGIVRKDEQKRVWEIVQPMGVVAAIIPSTNPTSTVLFKCMIALKARNAIVISPHPSALRCSLEAANAMRDAAEHAGAPLGLIHCLTRPSLEATQELMRHKLTDVILATGGTAMVKAAYSSGKPAYGVGPGNVPVYIHRSADLRQAVARIVQSKTFDNGTICASEQALVVDEPIKRELMGELERQGAYFLNERDNEKVGAILMAGKGMNPKVVGKSPRAIAELAGIEIQDHVRVLIAEESLVGPEHPYSNEKLCPVLALYTVRDWQEGCRLCIELLEQGGMGHTLGIHCEDLEIIEAFGLEKPASRIVVNSGTTFGGIGATTGIFPSMTLGCGSFGSNITSDNIGPQHLLNVKRVAFGIREMPEPDDQPPLAQKAEERVVATLGDIYGKGGITREEVTKIVKQVLAEMQPQ</sequence>
<dbReference type="InterPro" id="IPR016162">
    <property type="entry name" value="Ald_DH_N"/>
</dbReference>
<accession>A0A494Y0X9</accession>
<organism evidence="3 4">
    <name type="scientific">Cohnella endophytica</name>
    <dbReference type="NCBI Taxonomy" id="2419778"/>
    <lineage>
        <taxon>Bacteria</taxon>
        <taxon>Bacillati</taxon>
        <taxon>Bacillota</taxon>
        <taxon>Bacilli</taxon>
        <taxon>Bacillales</taxon>
        <taxon>Paenibacillaceae</taxon>
        <taxon>Cohnella</taxon>
    </lineage>
</organism>
<dbReference type="AlphaFoldDB" id="A0A494Y0X9"/>
<feature type="domain" description="Aldehyde dehydrogenase" evidence="2">
    <location>
        <begin position="11"/>
        <end position="271"/>
    </location>
</feature>